<feature type="transmembrane region" description="Helical" evidence="1">
    <location>
        <begin position="91"/>
        <end position="111"/>
    </location>
</feature>
<sequence length="363" mass="39945">MHSSSSQRFVSVDALRGLTVATMIFVNDPGDWSHIFGPFGHAAWNGCTPTDLVFPTFLFIVGVSLSLAGGPTLDQRADTTALQRSWWWRSLRIVALGWLLAAIAVWSLPASPNDPVPWRPMGILPRIGLCFGLGGWLYLHLAARTRWLVYAGLLTVYGGLLLWWGDLTRDHSLPSRVDALLLGHFAQHYDPATGLGFDPEGFLSTLGALSNTVLGTLCGDWLRRRRVAPIVQVGLGLAVTGLVLHWALMPMNKSIWTPPFALFSGGFSALALALVHTLVDRYGVPPLGRRFGVNAITAYTGGILMVCLLDGTPLHAWLYGHLFDSLIPALGAKVVSHLYALSEVLFWWLVMWWMDSRRIRLSI</sequence>
<accession>A0ABU9BWX4</accession>
<gene>
    <name evidence="3" type="ORF">AACH06_22635</name>
</gene>
<dbReference type="EMBL" id="JBBUTG010000018">
    <property type="protein sequence ID" value="MEK8033629.1"/>
    <property type="molecule type" value="Genomic_DNA"/>
</dbReference>
<keyword evidence="4" id="KW-1185">Reference proteome</keyword>
<feature type="domain" description="Heparan-alpha-glucosaminide N-acetyltransferase catalytic" evidence="2">
    <location>
        <begin position="8"/>
        <end position="159"/>
    </location>
</feature>
<reference evidence="3 4" key="1">
    <citation type="submission" date="2024-04" db="EMBL/GenBank/DDBJ databases">
        <title>Novel species of the genus Ideonella isolated from streams.</title>
        <authorList>
            <person name="Lu H."/>
        </authorList>
    </citation>
    <scope>NUCLEOTIDE SEQUENCE [LARGE SCALE GENOMIC DNA]</scope>
    <source>
        <strain evidence="3 4">DXS29W</strain>
    </source>
</reference>
<dbReference type="Pfam" id="PF07786">
    <property type="entry name" value="HGSNAT_cat"/>
    <property type="match status" value="1"/>
</dbReference>
<comment type="caution">
    <text evidence="3">The sequence shown here is derived from an EMBL/GenBank/DDBJ whole genome shotgun (WGS) entry which is preliminary data.</text>
</comment>
<keyword evidence="1" id="KW-0812">Transmembrane</keyword>
<feature type="transmembrane region" description="Helical" evidence="1">
    <location>
        <begin position="123"/>
        <end position="140"/>
    </location>
</feature>
<feature type="transmembrane region" description="Helical" evidence="1">
    <location>
        <begin position="260"/>
        <end position="279"/>
    </location>
</feature>
<organism evidence="3 4">
    <name type="scientific">Ideonella lacteola</name>
    <dbReference type="NCBI Taxonomy" id="2984193"/>
    <lineage>
        <taxon>Bacteria</taxon>
        <taxon>Pseudomonadati</taxon>
        <taxon>Pseudomonadota</taxon>
        <taxon>Betaproteobacteria</taxon>
        <taxon>Burkholderiales</taxon>
        <taxon>Sphaerotilaceae</taxon>
        <taxon>Ideonella</taxon>
    </lineage>
</organism>
<feature type="transmembrane region" description="Helical" evidence="1">
    <location>
        <begin position="201"/>
        <end position="222"/>
    </location>
</feature>
<feature type="transmembrane region" description="Helical" evidence="1">
    <location>
        <begin position="291"/>
        <end position="314"/>
    </location>
</feature>
<dbReference type="PANTHER" id="PTHR31061:SF24">
    <property type="entry name" value="LD22376P"/>
    <property type="match status" value="1"/>
</dbReference>
<dbReference type="RefSeq" id="WP_341428053.1">
    <property type="nucleotide sequence ID" value="NZ_JBBUTG010000018.1"/>
</dbReference>
<dbReference type="Proteomes" id="UP001371218">
    <property type="component" value="Unassembled WGS sequence"/>
</dbReference>
<keyword evidence="1" id="KW-1133">Transmembrane helix</keyword>
<feature type="transmembrane region" description="Helical" evidence="1">
    <location>
        <begin position="334"/>
        <end position="354"/>
    </location>
</feature>
<evidence type="ECO:0000259" key="2">
    <source>
        <dbReference type="Pfam" id="PF07786"/>
    </source>
</evidence>
<name>A0ABU9BWX4_9BURK</name>
<keyword evidence="1" id="KW-0472">Membrane</keyword>
<feature type="transmembrane region" description="Helical" evidence="1">
    <location>
        <begin position="229"/>
        <end position="248"/>
    </location>
</feature>
<feature type="transmembrane region" description="Helical" evidence="1">
    <location>
        <begin position="52"/>
        <end position="70"/>
    </location>
</feature>
<protein>
    <submittedName>
        <fullName evidence="3">Heparan-alpha-glucosaminide N-acetyltransferase domain-containing protein</fullName>
    </submittedName>
</protein>
<evidence type="ECO:0000313" key="3">
    <source>
        <dbReference type="EMBL" id="MEK8033629.1"/>
    </source>
</evidence>
<proteinExistence type="predicted"/>
<evidence type="ECO:0000313" key="4">
    <source>
        <dbReference type="Proteomes" id="UP001371218"/>
    </source>
</evidence>
<evidence type="ECO:0000256" key="1">
    <source>
        <dbReference type="SAM" id="Phobius"/>
    </source>
</evidence>
<dbReference type="PANTHER" id="PTHR31061">
    <property type="entry name" value="LD22376P"/>
    <property type="match status" value="1"/>
</dbReference>
<dbReference type="InterPro" id="IPR012429">
    <property type="entry name" value="HGSNAT_cat"/>
</dbReference>
<feature type="transmembrane region" description="Helical" evidence="1">
    <location>
        <begin position="147"/>
        <end position="165"/>
    </location>
</feature>